<dbReference type="AlphaFoldDB" id="A0AAV3XUQ6"/>
<accession>A0AAV3XUQ6</accession>
<keyword evidence="3" id="KW-1185">Reference proteome</keyword>
<sequence length="116" mass="12547">MTNSVLATGTVLGCNRPKPGSASKPGATTNGESSFDRFSLRPTLLAANWDLTFPNYSAQKISSPRAKLVNVGMQVGNLIIQFGWRIDMEQYNVIAADARTALRIEDVEADDLPTTC</sequence>
<proteinExistence type="predicted"/>
<dbReference type="Proteomes" id="UP001050975">
    <property type="component" value="Unassembled WGS sequence"/>
</dbReference>
<reference evidence="2" key="1">
    <citation type="submission" date="2019-10" db="EMBL/GenBank/DDBJ databases">
        <title>Draft genome sequece of Microseira wollei NIES-4236.</title>
        <authorList>
            <person name="Yamaguchi H."/>
            <person name="Suzuki S."/>
            <person name="Kawachi M."/>
        </authorList>
    </citation>
    <scope>NUCLEOTIDE SEQUENCE</scope>
    <source>
        <strain evidence="2">NIES-4236</strain>
    </source>
</reference>
<feature type="region of interest" description="Disordered" evidence="1">
    <location>
        <begin position="1"/>
        <end position="35"/>
    </location>
</feature>
<evidence type="ECO:0000256" key="1">
    <source>
        <dbReference type="SAM" id="MobiDB-lite"/>
    </source>
</evidence>
<comment type="caution">
    <text evidence="2">The sequence shown here is derived from an EMBL/GenBank/DDBJ whole genome shotgun (WGS) entry which is preliminary data.</text>
</comment>
<evidence type="ECO:0000313" key="3">
    <source>
        <dbReference type="Proteomes" id="UP001050975"/>
    </source>
</evidence>
<organism evidence="2 3">
    <name type="scientific">Microseira wollei NIES-4236</name>
    <dbReference type="NCBI Taxonomy" id="2530354"/>
    <lineage>
        <taxon>Bacteria</taxon>
        <taxon>Bacillati</taxon>
        <taxon>Cyanobacteriota</taxon>
        <taxon>Cyanophyceae</taxon>
        <taxon>Oscillatoriophycideae</taxon>
        <taxon>Aerosakkonematales</taxon>
        <taxon>Aerosakkonemataceae</taxon>
        <taxon>Microseira</taxon>
    </lineage>
</organism>
<gene>
    <name evidence="2" type="ORF">MiSe_94530</name>
</gene>
<evidence type="ECO:0000313" key="2">
    <source>
        <dbReference type="EMBL" id="GET44622.1"/>
    </source>
</evidence>
<dbReference type="EMBL" id="BLAY01000457">
    <property type="protein sequence ID" value="GET44622.1"/>
    <property type="molecule type" value="Genomic_DNA"/>
</dbReference>
<protein>
    <submittedName>
        <fullName evidence="2">Uncharacterized protein</fullName>
    </submittedName>
</protein>
<name>A0AAV3XUQ6_9CYAN</name>